<feature type="compositionally biased region" description="Polar residues" evidence="1">
    <location>
        <begin position="267"/>
        <end position="277"/>
    </location>
</feature>
<reference evidence="3" key="2">
    <citation type="submission" date="2010-04" db="EMBL/GenBank/DDBJ databases">
        <authorList>
            <person name="Buell R."/>
            <person name="Hamilton J."/>
            <person name="Hostetler J."/>
        </authorList>
    </citation>
    <scope>NUCLEOTIDE SEQUENCE [LARGE SCALE GENOMIC DNA]</scope>
    <source>
        <strain evidence="3">DAOM:BR144</strain>
    </source>
</reference>
<evidence type="ECO:0000256" key="1">
    <source>
        <dbReference type="SAM" id="MobiDB-lite"/>
    </source>
</evidence>
<dbReference type="Proteomes" id="UP000019132">
    <property type="component" value="Unassembled WGS sequence"/>
</dbReference>
<dbReference type="eggNOG" id="ENOG502QTG3">
    <property type="taxonomic scope" value="Eukaryota"/>
</dbReference>
<dbReference type="VEuPathDB" id="FungiDB:PYU1_G003392"/>
<dbReference type="HOGENOM" id="CLU_961316_0_0_1"/>
<organism evidence="2 3">
    <name type="scientific">Globisporangium ultimum (strain ATCC 200006 / CBS 805.95 / DAOM BR144)</name>
    <name type="common">Pythium ultimum</name>
    <dbReference type="NCBI Taxonomy" id="431595"/>
    <lineage>
        <taxon>Eukaryota</taxon>
        <taxon>Sar</taxon>
        <taxon>Stramenopiles</taxon>
        <taxon>Oomycota</taxon>
        <taxon>Peronosporomycetes</taxon>
        <taxon>Pythiales</taxon>
        <taxon>Pythiaceae</taxon>
        <taxon>Globisporangium</taxon>
    </lineage>
</organism>
<feature type="region of interest" description="Disordered" evidence="1">
    <location>
        <begin position="262"/>
        <end position="290"/>
    </location>
</feature>
<protein>
    <submittedName>
        <fullName evidence="2">Uncharacterized protein</fullName>
    </submittedName>
</protein>
<feature type="region of interest" description="Disordered" evidence="1">
    <location>
        <begin position="1"/>
        <end position="31"/>
    </location>
</feature>
<dbReference type="InParanoid" id="K3WEL1"/>
<feature type="compositionally biased region" description="Low complexity" evidence="1">
    <location>
        <begin position="147"/>
        <end position="156"/>
    </location>
</feature>
<feature type="region of interest" description="Disordered" evidence="1">
    <location>
        <begin position="147"/>
        <end position="191"/>
    </location>
</feature>
<dbReference type="AlphaFoldDB" id="K3WEL1"/>
<reference evidence="3" key="1">
    <citation type="journal article" date="2010" name="Genome Biol.">
        <title>Genome sequence of the necrotrophic plant pathogen Pythium ultimum reveals original pathogenicity mechanisms and effector repertoire.</title>
        <authorList>
            <person name="Levesque C.A."/>
            <person name="Brouwer H."/>
            <person name="Cano L."/>
            <person name="Hamilton J.P."/>
            <person name="Holt C."/>
            <person name="Huitema E."/>
            <person name="Raffaele S."/>
            <person name="Robideau G.P."/>
            <person name="Thines M."/>
            <person name="Win J."/>
            <person name="Zerillo M.M."/>
            <person name="Beakes G.W."/>
            <person name="Boore J.L."/>
            <person name="Busam D."/>
            <person name="Dumas B."/>
            <person name="Ferriera S."/>
            <person name="Fuerstenberg S.I."/>
            <person name="Gachon C.M."/>
            <person name="Gaulin E."/>
            <person name="Govers F."/>
            <person name="Grenville-Briggs L."/>
            <person name="Horner N."/>
            <person name="Hostetler J."/>
            <person name="Jiang R.H."/>
            <person name="Johnson J."/>
            <person name="Krajaejun T."/>
            <person name="Lin H."/>
            <person name="Meijer H.J."/>
            <person name="Moore B."/>
            <person name="Morris P."/>
            <person name="Phuntmart V."/>
            <person name="Puiu D."/>
            <person name="Shetty J."/>
            <person name="Stajich J.E."/>
            <person name="Tripathy S."/>
            <person name="Wawra S."/>
            <person name="van West P."/>
            <person name="Whitty B.R."/>
            <person name="Coutinho P.M."/>
            <person name="Henrissat B."/>
            <person name="Martin F."/>
            <person name="Thomas P.D."/>
            <person name="Tyler B.M."/>
            <person name="De Vries R.P."/>
            <person name="Kamoun S."/>
            <person name="Yandell M."/>
            <person name="Tisserat N."/>
            <person name="Buell C.R."/>
        </authorList>
    </citation>
    <scope>NUCLEOTIDE SEQUENCE</scope>
    <source>
        <strain evidence="3">DAOM:BR144</strain>
    </source>
</reference>
<dbReference type="EMBL" id="GL376603">
    <property type="status" value="NOT_ANNOTATED_CDS"/>
    <property type="molecule type" value="Genomic_DNA"/>
</dbReference>
<reference evidence="2" key="3">
    <citation type="submission" date="2015-02" db="UniProtKB">
        <authorList>
            <consortium name="EnsemblProtists"/>
        </authorList>
    </citation>
    <scope>IDENTIFICATION</scope>
    <source>
        <strain evidence="2">DAOM BR144</strain>
    </source>
</reference>
<evidence type="ECO:0000313" key="2">
    <source>
        <dbReference type="EnsemblProtists" id="PYU1_T003402"/>
    </source>
</evidence>
<name>K3WEL1_GLOUD</name>
<dbReference type="STRING" id="431595.K3WEL1"/>
<proteinExistence type="predicted"/>
<keyword evidence="3" id="KW-1185">Reference proteome</keyword>
<feature type="compositionally biased region" description="Low complexity" evidence="1">
    <location>
        <begin position="13"/>
        <end position="31"/>
    </location>
</feature>
<dbReference type="EnsemblProtists" id="PYU1_T003402">
    <property type="protein sequence ID" value="PYU1_T003402"/>
    <property type="gene ID" value="PYU1_G003392"/>
</dbReference>
<accession>K3WEL1</accession>
<sequence length="290" mass="30477">MASSDDDETAVHGAATAADTASTDGASPADALATASAAATAPSADHPTSTAIGMFFGMDGVVGGDAEDAINIIEDGDHVSAEDFGLSSTEISMNAMATASESMAAHMNLNMELNALQIQAFLARAENEPSSSNNSSAALLPVAGATDATAQATPAPVQESRQDDHAPAEPSHAAASPAPPPPPPTEDSRPQNAYEASRGVVFYSRREDKIKQIREHPIVASVSQDGRQIACKCGRNVRLNPPWYILKFEQHIVSRNCTFLRKKTKKSSNTTEPSTSIDSERMDQQGRSNK</sequence>
<evidence type="ECO:0000313" key="3">
    <source>
        <dbReference type="Proteomes" id="UP000019132"/>
    </source>
</evidence>